<protein>
    <recommendedName>
        <fullName evidence="5">Phage tail assembly chaperone</fullName>
    </recommendedName>
</protein>
<gene>
    <name evidence="1" type="ORF">NS226_20535</name>
    <name evidence="2" type="ORF">NS365_13020</name>
</gene>
<dbReference type="EMBL" id="LDQA01000028">
    <property type="protein sequence ID" value="KTR04956.1"/>
    <property type="molecule type" value="Genomic_DNA"/>
</dbReference>
<reference evidence="3 4" key="1">
    <citation type="journal article" date="2016" name="Front. Microbiol.">
        <title>Genomic Resource of Rice Seed Associated Bacteria.</title>
        <authorList>
            <person name="Midha S."/>
            <person name="Bansal K."/>
            <person name="Sharma S."/>
            <person name="Kumar N."/>
            <person name="Patil P.P."/>
            <person name="Chaudhry V."/>
            <person name="Patil P.B."/>
        </authorList>
    </citation>
    <scope>NUCLEOTIDE SEQUENCE [LARGE SCALE GENOMIC DNA]</scope>
    <source>
        <strain evidence="1 3">NS226</strain>
        <strain evidence="2 4">NS365</strain>
    </source>
</reference>
<comment type="caution">
    <text evidence="1">The sequence shown here is derived from an EMBL/GenBank/DDBJ whole genome shotgun (WGS) entry which is preliminary data.</text>
</comment>
<dbReference type="Proteomes" id="UP000078272">
    <property type="component" value="Unassembled WGS sequence"/>
</dbReference>
<dbReference type="Pfam" id="PF09550">
    <property type="entry name" value="Phage_TAC_6"/>
    <property type="match status" value="1"/>
</dbReference>
<accession>A0A175R5H7</accession>
<dbReference type="PATRIC" id="fig|401562.3.peg.4539"/>
<name>A0A175R5H7_9HYPH</name>
<dbReference type="InterPro" id="IPR019056">
    <property type="entry name" value="Phage_TAC_6"/>
</dbReference>
<dbReference type="RefSeq" id="WP_058600715.1">
    <property type="nucleotide sequence ID" value="NZ_LDPZ01000065.1"/>
</dbReference>
<organism evidence="1 3">
    <name type="scientific">Aureimonas ureilytica</name>
    <dbReference type="NCBI Taxonomy" id="401562"/>
    <lineage>
        <taxon>Bacteria</taxon>
        <taxon>Pseudomonadati</taxon>
        <taxon>Pseudomonadota</taxon>
        <taxon>Alphaproteobacteria</taxon>
        <taxon>Hyphomicrobiales</taxon>
        <taxon>Aurantimonadaceae</taxon>
        <taxon>Aureimonas</taxon>
    </lineage>
</organism>
<dbReference type="AlphaFoldDB" id="A0A175R5H7"/>
<dbReference type="EMBL" id="LDPZ01000065">
    <property type="protein sequence ID" value="KTQ85210.1"/>
    <property type="molecule type" value="Genomic_DNA"/>
</dbReference>
<dbReference type="STRING" id="401562.NS365_13020"/>
<evidence type="ECO:0008006" key="5">
    <source>
        <dbReference type="Google" id="ProtNLM"/>
    </source>
</evidence>
<dbReference type="OrthoDB" id="7582980at2"/>
<evidence type="ECO:0000313" key="2">
    <source>
        <dbReference type="EMBL" id="KTR04956.1"/>
    </source>
</evidence>
<sequence>MSAAAPAGPQPDAAAFPWDEAMALCFGTFRLSPRDFWALTPRELAALVAPFSRTRAAAPSRERLDQLLALYPDWR</sequence>
<proteinExistence type="predicted"/>
<evidence type="ECO:0000313" key="3">
    <source>
        <dbReference type="Proteomes" id="UP000078272"/>
    </source>
</evidence>
<keyword evidence="4" id="KW-1185">Reference proteome</keyword>
<dbReference type="Proteomes" id="UP000078529">
    <property type="component" value="Unassembled WGS sequence"/>
</dbReference>
<evidence type="ECO:0000313" key="1">
    <source>
        <dbReference type="EMBL" id="KTQ85210.1"/>
    </source>
</evidence>
<evidence type="ECO:0000313" key="4">
    <source>
        <dbReference type="Proteomes" id="UP000078529"/>
    </source>
</evidence>